<evidence type="ECO:0000256" key="1">
    <source>
        <dbReference type="ARBA" id="ARBA00004571"/>
    </source>
</evidence>
<comment type="caution">
    <text evidence="16">The sequence shown here is derived from an EMBL/GenBank/DDBJ whole genome shotgun (WGS) entry which is preliminary data.</text>
</comment>
<keyword evidence="5 11" id="KW-0812">Transmembrane</keyword>
<keyword evidence="7" id="KW-0406">Ion transport</keyword>
<evidence type="ECO:0000256" key="8">
    <source>
        <dbReference type="ARBA" id="ARBA00023077"/>
    </source>
</evidence>
<dbReference type="Proteomes" id="UP000051254">
    <property type="component" value="Unassembled WGS sequence"/>
</dbReference>
<reference evidence="16 17" key="1">
    <citation type="submission" date="2015-05" db="EMBL/GenBank/DDBJ databases">
        <title>Genome sequencing and analysis of members of genus Stenotrophomonas.</title>
        <authorList>
            <person name="Patil P.P."/>
            <person name="Midha S."/>
            <person name="Patil P.B."/>
        </authorList>
    </citation>
    <scope>NUCLEOTIDE SEQUENCE [LARGE SCALE GENOMIC DNA]</scope>
    <source>
        <strain evidence="16 17">DSM 17805</strain>
    </source>
</reference>
<sequence length="816" mass="89073">MKNFKPDLLCASISMALMLASGHAFAQQATTSEDAAVTQLESIEVTARGVKETLQKAPLAISVMSEKVIEEKGLVDIRDIANMTPGFSVSPTFGRTNEVPVIRGMSNITQATTAEVQYNASLFIDGIYVGGDISAYGLDNVQRVEVLRGPQAAAFGRSTFAGAINYITHRPGSVAGGKLTLGFGNHGQQKVGLYYSGGSEDGSFGYELGYNQRGYDSLYYNATSGKKDLGGTDTQGFMGAVAWAPTDNLDIVFRVARQETEDDHVAISMLGSANNNCYLPTPTADPTDPANYMVSRTKGYYCGDLPLPAQWKINTPGFDAIGRKAGLESESTRYSLKVDYNLPAGWLLSSTTGYNRQNRYSGFDQSYEGIHNYVLSSGFVIPGALGSFNYVQSKDISQGLRLSSDQSKDLAGLFGVYYYKFEGLPGYTGTLSSPNSTPVIPGNVTENRAVYGQIRWHINDRWTTSLEARYAEDELTLDGSSTVTLGGAGGGTFTNKYTASATYTSFTPRWTLSYQAAENVNLFALFSKGNKPGGFNTFVYYAGLTDAARAELMADGFSKVQEEEVTNFELGIKSDWLDNRLRLNANIYQMDWDNQGLSLAASAMQWNGVPYNTTYTVNVGETRIRGFELESQWMFAPGWMAGLVYAFTDSEIQKFLNQDQADLVSDAANPNPNMNSEFGSLAGKKSPLVPRHKATASLAYNGEFSNGWGYSANWDTTYQGARYLQVHNLARLGASTISNFRFSVTPNDAWRITAYVNNVFEDQTAAGGIRYLSFSAPYINVPTVAPAVGRQFVQQRDFGVTAPMPRMYGIEGTYRF</sequence>
<keyword evidence="8 12" id="KW-0798">TonB box</keyword>
<dbReference type="AlphaFoldDB" id="A0A0R0BAK6"/>
<evidence type="ECO:0000256" key="10">
    <source>
        <dbReference type="ARBA" id="ARBA00023237"/>
    </source>
</evidence>
<name>A0A0R0BAK6_9GAMM</name>
<evidence type="ECO:0000256" key="12">
    <source>
        <dbReference type="RuleBase" id="RU003357"/>
    </source>
</evidence>
<evidence type="ECO:0000259" key="15">
    <source>
        <dbReference type="Pfam" id="PF07715"/>
    </source>
</evidence>
<evidence type="ECO:0000256" key="5">
    <source>
        <dbReference type="ARBA" id="ARBA00022692"/>
    </source>
</evidence>
<dbReference type="SUPFAM" id="SSF56935">
    <property type="entry name" value="Porins"/>
    <property type="match status" value="1"/>
</dbReference>
<evidence type="ECO:0000256" key="7">
    <source>
        <dbReference type="ARBA" id="ARBA00023065"/>
    </source>
</evidence>
<keyword evidence="9 11" id="KW-0472">Membrane</keyword>
<evidence type="ECO:0000256" key="4">
    <source>
        <dbReference type="ARBA" id="ARBA00022496"/>
    </source>
</evidence>
<evidence type="ECO:0000256" key="6">
    <source>
        <dbReference type="ARBA" id="ARBA00023004"/>
    </source>
</evidence>
<dbReference type="PATRIC" id="fig|266128.3.peg.1912"/>
<dbReference type="GO" id="GO:0009279">
    <property type="term" value="C:cell outer membrane"/>
    <property type="evidence" value="ECO:0007669"/>
    <property type="project" value="UniProtKB-SubCell"/>
</dbReference>
<evidence type="ECO:0000313" key="17">
    <source>
        <dbReference type="Proteomes" id="UP000051254"/>
    </source>
</evidence>
<dbReference type="STRING" id="266128.ABB25_13910"/>
<evidence type="ECO:0000313" key="16">
    <source>
        <dbReference type="EMBL" id="KRG54272.1"/>
    </source>
</evidence>
<dbReference type="InterPro" id="IPR039426">
    <property type="entry name" value="TonB-dep_rcpt-like"/>
</dbReference>
<keyword evidence="10 11" id="KW-0998">Cell outer membrane</keyword>
<comment type="similarity">
    <text evidence="11 12">Belongs to the TonB-dependent receptor family.</text>
</comment>
<dbReference type="Pfam" id="PF00593">
    <property type="entry name" value="TonB_dep_Rec_b-barrel"/>
    <property type="match status" value="1"/>
</dbReference>
<keyword evidence="13" id="KW-0732">Signal</keyword>
<feature type="domain" description="TonB-dependent receptor-like beta-barrel" evidence="14">
    <location>
        <begin position="301"/>
        <end position="759"/>
    </location>
</feature>
<feature type="signal peptide" evidence="13">
    <location>
        <begin position="1"/>
        <end position="26"/>
    </location>
</feature>
<dbReference type="Pfam" id="PF07715">
    <property type="entry name" value="Plug"/>
    <property type="match status" value="1"/>
</dbReference>
<accession>A0A0R0BAK6</accession>
<evidence type="ECO:0000256" key="2">
    <source>
        <dbReference type="ARBA" id="ARBA00022448"/>
    </source>
</evidence>
<keyword evidence="3 11" id="KW-1134">Transmembrane beta strand</keyword>
<dbReference type="Gene3D" id="2.40.170.20">
    <property type="entry name" value="TonB-dependent receptor, beta-barrel domain"/>
    <property type="match status" value="1"/>
</dbReference>
<evidence type="ECO:0000256" key="9">
    <source>
        <dbReference type="ARBA" id="ARBA00023136"/>
    </source>
</evidence>
<gene>
    <name evidence="16" type="ORF">ABB25_13910</name>
</gene>
<proteinExistence type="inferred from homology"/>
<feature type="domain" description="TonB-dependent receptor plug" evidence="15">
    <location>
        <begin position="54"/>
        <end position="163"/>
    </location>
</feature>
<dbReference type="InterPro" id="IPR000531">
    <property type="entry name" value="Beta-barrel_TonB"/>
</dbReference>
<keyword evidence="17" id="KW-1185">Reference proteome</keyword>
<feature type="chain" id="PRO_5006392117" description="TonB-dependent receptor" evidence="13">
    <location>
        <begin position="27"/>
        <end position="816"/>
    </location>
</feature>
<evidence type="ECO:0000259" key="14">
    <source>
        <dbReference type="Pfam" id="PF00593"/>
    </source>
</evidence>
<keyword evidence="2 11" id="KW-0813">Transport</keyword>
<comment type="subcellular location">
    <subcellularLocation>
        <location evidence="1 11">Cell outer membrane</location>
        <topology evidence="1 11">Multi-pass membrane protein</topology>
    </subcellularLocation>
</comment>
<evidence type="ECO:0000256" key="11">
    <source>
        <dbReference type="PROSITE-ProRule" id="PRU01360"/>
    </source>
</evidence>
<dbReference type="PROSITE" id="PS52016">
    <property type="entry name" value="TONB_DEPENDENT_REC_3"/>
    <property type="match status" value="1"/>
</dbReference>
<evidence type="ECO:0000256" key="3">
    <source>
        <dbReference type="ARBA" id="ARBA00022452"/>
    </source>
</evidence>
<evidence type="ECO:0008006" key="18">
    <source>
        <dbReference type="Google" id="ProtNLM"/>
    </source>
</evidence>
<dbReference type="PANTHER" id="PTHR32552">
    <property type="entry name" value="FERRICHROME IRON RECEPTOR-RELATED"/>
    <property type="match status" value="1"/>
</dbReference>
<dbReference type="InterPro" id="IPR036942">
    <property type="entry name" value="Beta-barrel_TonB_sf"/>
</dbReference>
<keyword evidence="4" id="KW-0410">Iron transport</keyword>
<dbReference type="PANTHER" id="PTHR32552:SF81">
    <property type="entry name" value="TONB-DEPENDENT OUTER MEMBRANE RECEPTOR"/>
    <property type="match status" value="1"/>
</dbReference>
<keyword evidence="6" id="KW-0408">Iron</keyword>
<dbReference type="EMBL" id="LDJH01000033">
    <property type="protein sequence ID" value="KRG54272.1"/>
    <property type="molecule type" value="Genomic_DNA"/>
</dbReference>
<protein>
    <recommendedName>
        <fullName evidence="18">TonB-dependent receptor</fullName>
    </recommendedName>
</protein>
<dbReference type="GO" id="GO:0006826">
    <property type="term" value="P:iron ion transport"/>
    <property type="evidence" value="ECO:0007669"/>
    <property type="project" value="UniProtKB-KW"/>
</dbReference>
<organism evidence="16 17">
    <name type="scientific">Stenotrophomonas koreensis</name>
    <dbReference type="NCBI Taxonomy" id="266128"/>
    <lineage>
        <taxon>Bacteria</taxon>
        <taxon>Pseudomonadati</taxon>
        <taxon>Pseudomonadota</taxon>
        <taxon>Gammaproteobacteria</taxon>
        <taxon>Lysobacterales</taxon>
        <taxon>Lysobacteraceae</taxon>
        <taxon>Stenotrophomonas</taxon>
    </lineage>
</organism>
<evidence type="ECO:0000256" key="13">
    <source>
        <dbReference type="SAM" id="SignalP"/>
    </source>
</evidence>
<dbReference type="RefSeq" id="WP_160319446.1">
    <property type="nucleotide sequence ID" value="NZ_LDJH01000033.1"/>
</dbReference>
<dbReference type="OrthoDB" id="127311at2"/>
<dbReference type="InterPro" id="IPR012910">
    <property type="entry name" value="Plug_dom"/>
</dbReference>